<dbReference type="EMBL" id="EU881705">
    <property type="protein sequence ID" value="ACJ76779.1"/>
    <property type="molecule type" value="Genomic_DNA"/>
</dbReference>
<evidence type="ECO:0000313" key="4">
    <source>
        <dbReference type="EMBL" id="ACJ76779.1"/>
    </source>
</evidence>
<protein>
    <submittedName>
        <fullName evidence="4">Inositol-3-phosphate synthase</fullName>
        <ecNumber evidence="4">5.5.1.4</ecNumber>
    </submittedName>
</protein>
<feature type="transmembrane region" description="Helical" evidence="2">
    <location>
        <begin position="21"/>
        <end position="42"/>
    </location>
</feature>
<sequence length="455" mass="50324">MGERRQRARERGAVEGRPVDGKLGVMLVGVGGAVATTFMAGVELMRRGFGQPVGSLSQLGRLVVEGEKRERIKDLLPLASVEDLVFGGWDVFGEDCYEAAVGAGVLSKEHLGVVREALREVEVLRGVFERRFVSSLEGDYTKEGEYGSLKEAVSLIREDIRSFRERSGVERVVMINCASTEAYVDSEAGRRVHGSVEDFEVEDFERALEENRHHPAIPPSVLYAYAAIEEGVPYANGTPSLGAESGALKELATSRGVALCGKDFKSGQTFIKSALAPAIKARMLGMEGWFSTNILGNRDGLVLEEPANFKSKEITKRSVLDAILEPEVYGELYGELHHRVEINYYPPRGDAKEGWDNIDIFGWLGYPMQIKVNFLARDSILAAPMVLDLALFLDLAQREGLGGVQRWLSFYFKSPMEEEGDGRVEHDLFVQLLMLRERLREMAGLGSLCDPSSLR</sequence>
<dbReference type="Gene3D" id="3.40.50.720">
    <property type="entry name" value="NAD(P)-binding Rossmann-like Domain"/>
    <property type="match status" value="1"/>
</dbReference>
<organism evidence="4">
    <name type="scientific">Rubrobacter xylanophilus</name>
    <dbReference type="NCBI Taxonomy" id="49319"/>
    <lineage>
        <taxon>Bacteria</taxon>
        <taxon>Bacillati</taxon>
        <taxon>Actinomycetota</taxon>
        <taxon>Rubrobacteria</taxon>
        <taxon>Rubrobacterales</taxon>
        <taxon>Rubrobacteraceae</taxon>
        <taxon>Rubrobacter</taxon>
    </lineage>
</organism>
<dbReference type="Pfam" id="PF07994">
    <property type="entry name" value="NAD_binding_5"/>
    <property type="match status" value="1"/>
</dbReference>
<reference evidence="4" key="1">
    <citation type="journal article" date="2008" name="J. Bacteriol.">
        <title>A unique combination of genetic systems for the synthesis of trehalose in Rubrobacter xylanophilus: properties of a rare actinobacterial TreT.</title>
        <authorList>
            <person name="Nobre A."/>
            <person name="Alarico S."/>
            <person name="Fernandes C."/>
            <person name="Empadinhas N."/>
            <person name="da Costa M.S."/>
        </authorList>
    </citation>
    <scope>NUCLEOTIDE SEQUENCE</scope>
    <source>
        <strain evidence="4">DSM 9941</strain>
    </source>
</reference>
<comment type="similarity">
    <text evidence="1">Belongs to the myo-inositol 1-phosphate synthase family.</text>
</comment>
<dbReference type="EC" id="5.5.1.4" evidence="4"/>
<dbReference type="Gene3D" id="3.30.360.10">
    <property type="entry name" value="Dihydrodipicolinate Reductase, domain 2"/>
    <property type="match status" value="1"/>
</dbReference>
<dbReference type="Pfam" id="PF01658">
    <property type="entry name" value="Inos-1-P_synth"/>
    <property type="match status" value="1"/>
</dbReference>
<feature type="domain" description="Myo-inositol-1-phosphate synthase GAPDH-like" evidence="3">
    <location>
        <begin position="267"/>
        <end position="379"/>
    </location>
</feature>
<dbReference type="InterPro" id="IPR013021">
    <property type="entry name" value="Myo-inos-1-P_Synthase_GAPDH"/>
</dbReference>
<dbReference type="PIRSF" id="PIRSF015578">
    <property type="entry name" value="Myoinos-ppht_syn"/>
    <property type="match status" value="1"/>
</dbReference>
<dbReference type="PANTHER" id="PTHR11510">
    <property type="entry name" value="MYO-INOSITOL-1 PHOSPHATE SYNTHASE"/>
    <property type="match status" value="1"/>
</dbReference>
<dbReference type="GO" id="GO:0004512">
    <property type="term" value="F:inositol-3-phosphate synthase activity"/>
    <property type="evidence" value="ECO:0007669"/>
    <property type="project" value="UniProtKB-EC"/>
</dbReference>
<keyword evidence="2" id="KW-0812">Transmembrane</keyword>
<keyword evidence="2" id="KW-1133">Transmembrane helix</keyword>
<keyword evidence="2" id="KW-0472">Membrane</keyword>
<proteinExistence type="inferred from homology"/>
<name>B8R7Q5_9ACTN</name>
<evidence type="ECO:0000256" key="2">
    <source>
        <dbReference type="SAM" id="Phobius"/>
    </source>
</evidence>
<evidence type="ECO:0000256" key="1">
    <source>
        <dbReference type="ARBA" id="ARBA00010813"/>
    </source>
</evidence>
<dbReference type="AlphaFoldDB" id="B8R7Q5"/>
<dbReference type="SUPFAM" id="SSF55347">
    <property type="entry name" value="Glyceraldehyde-3-phosphate dehydrogenase-like, C-terminal domain"/>
    <property type="match status" value="1"/>
</dbReference>
<evidence type="ECO:0000259" key="3">
    <source>
        <dbReference type="Pfam" id="PF01658"/>
    </source>
</evidence>
<dbReference type="InterPro" id="IPR036291">
    <property type="entry name" value="NAD(P)-bd_dom_sf"/>
</dbReference>
<dbReference type="GO" id="GO:0008654">
    <property type="term" value="P:phospholipid biosynthetic process"/>
    <property type="evidence" value="ECO:0007669"/>
    <property type="project" value="InterPro"/>
</dbReference>
<dbReference type="InterPro" id="IPR002587">
    <property type="entry name" value="Myo-inos-1-P_Synthase"/>
</dbReference>
<dbReference type="SUPFAM" id="SSF51735">
    <property type="entry name" value="NAD(P)-binding Rossmann-fold domains"/>
    <property type="match status" value="1"/>
</dbReference>
<accession>B8R7Q5</accession>
<dbReference type="GO" id="GO:0006021">
    <property type="term" value="P:inositol biosynthetic process"/>
    <property type="evidence" value="ECO:0007669"/>
    <property type="project" value="InterPro"/>
</dbReference>
<keyword evidence="4" id="KW-0413">Isomerase</keyword>